<keyword evidence="2" id="KW-1185">Reference proteome</keyword>
<organism evidence="1 2">
    <name type="scientific">Cichorium intybus</name>
    <name type="common">Chicory</name>
    <dbReference type="NCBI Taxonomy" id="13427"/>
    <lineage>
        <taxon>Eukaryota</taxon>
        <taxon>Viridiplantae</taxon>
        <taxon>Streptophyta</taxon>
        <taxon>Embryophyta</taxon>
        <taxon>Tracheophyta</taxon>
        <taxon>Spermatophyta</taxon>
        <taxon>Magnoliopsida</taxon>
        <taxon>eudicotyledons</taxon>
        <taxon>Gunneridae</taxon>
        <taxon>Pentapetalae</taxon>
        <taxon>asterids</taxon>
        <taxon>campanulids</taxon>
        <taxon>Asterales</taxon>
        <taxon>Asteraceae</taxon>
        <taxon>Cichorioideae</taxon>
        <taxon>Cichorieae</taxon>
        <taxon>Cichoriinae</taxon>
        <taxon>Cichorium</taxon>
    </lineage>
</organism>
<name>A0ACB8Z0P2_CICIN</name>
<dbReference type="EMBL" id="CM042017">
    <property type="protein sequence ID" value="KAI3691552.1"/>
    <property type="molecule type" value="Genomic_DNA"/>
</dbReference>
<comment type="caution">
    <text evidence="1">The sequence shown here is derived from an EMBL/GenBank/DDBJ whole genome shotgun (WGS) entry which is preliminary data.</text>
</comment>
<reference evidence="1 2" key="2">
    <citation type="journal article" date="2022" name="Mol. Ecol. Resour.">
        <title>The genomes of chicory, endive, great burdock and yacon provide insights into Asteraceae paleo-polyploidization history and plant inulin production.</title>
        <authorList>
            <person name="Fan W."/>
            <person name="Wang S."/>
            <person name="Wang H."/>
            <person name="Wang A."/>
            <person name="Jiang F."/>
            <person name="Liu H."/>
            <person name="Zhao H."/>
            <person name="Xu D."/>
            <person name="Zhang Y."/>
        </authorList>
    </citation>
    <scope>NUCLEOTIDE SEQUENCE [LARGE SCALE GENOMIC DNA]</scope>
    <source>
        <strain evidence="2">cv. Punajuju</strain>
        <tissue evidence="1">Leaves</tissue>
    </source>
</reference>
<sequence length="72" mass="8084">MMMKFDDSKEVGASALAAMLLSKMADDSREVVHGSSTAGSRCNTSWDEPSNVDNIPLWRSLFDELRRFQNDD</sequence>
<evidence type="ECO:0000313" key="1">
    <source>
        <dbReference type="EMBL" id="KAI3691552.1"/>
    </source>
</evidence>
<dbReference type="Proteomes" id="UP001055811">
    <property type="component" value="Linkage Group LG09"/>
</dbReference>
<protein>
    <submittedName>
        <fullName evidence="1">Uncharacterized protein</fullName>
    </submittedName>
</protein>
<reference evidence="2" key="1">
    <citation type="journal article" date="2022" name="Mol. Ecol. Resour.">
        <title>The genomes of chicory, endive, great burdock and yacon provide insights into Asteraceae palaeo-polyploidization history and plant inulin production.</title>
        <authorList>
            <person name="Fan W."/>
            <person name="Wang S."/>
            <person name="Wang H."/>
            <person name="Wang A."/>
            <person name="Jiang F."/>
            <person name="Liu H."/>
            <person name="Zhao H."/>
            <person name="Xu D."/>
            <person name="Zhang Y."/>
        </authorList>
    </citation>
    <scope>NUCLEOTIDE SEQUENCE [LARGE SCALE GENOMIC DNA]</scope>
    <source>
        <strain evidence="2">cv. Punajuju</strain>
    </source>
</reference>
<proteinExistence type="predicted"/>
<accession>A0ACB8Z0P2</accession>
<evidence type="ECO:0000313" key="2">
    <source>
        <dbReference type="Proteomes" id="UP001055811"/>
    </source>
</evidence>
<gene>
    <name evidence="1" type="ORF">L2E82_49917</name>
</gene>